<dbReference type="InterPro" id="IPR043472">
    <property type="entry name" value="Macro_dom-like"/>
</dbReference>
<dbReference type="PROSITE" id="PS00141">
    <property type="entry name" value="ASP_PROTEASE"/>
    <property type="match status" value="1"/>
</dbReference>
<dbReference type="PROSITE" id="PS50175">
    <property type="entry name" value="ASP_PROT_RETROV"/>
    <property type="match status" value="1"/>
</dbReference>
<evidence type="ECO:0000256" key="1">
    <source>
        <dbReference type="SAM" id="Coils"/>
    </source>
</evidence>
<dbReference type="Proteomes" id="UP000410492">
    <property type="component" value="Unassembled WGS sequence"/>
</dbReference>
<accession>A0A653DH91</accession>
<dbReference type="InterPro" id="IPR001995">
    <property type="entry name" value="Peptidase_A2_cat"/>
</dbReference>
<keyword evidence="1" id="KW-0175">Coiled coil</keyword>
<feature type="coiled-coil region" evidence="1">
    <location>
        <begin position="220"/>
        <end position="275"/>
    </location>
</feature>
<proteinExistence type="predicted"/>
<name>A0A653DH91_CALMS</name>
<organism evidence="3 4">
    <name type="scientific">Callosobruchus maculatus</name>
    <name type="common">Southern cowpea weevil</name>
    <name type="synonym">Pulse bruchid</name>
    <dbReference type="NCBI Taxonomy" id="64391"/>
    <lineage>
        <taxon>Eukaryota</taxon>
        <taxon>Metazoa</taxon>
        <taxon>Ecdysozoa</taxon>
        <taxon>Arthropoda</taxon>
        <taxon>Hexapoda</taxon>
        <taxon>Insecta</taxon>
        <taxon>Pterygota</taxon>
        <taxon>Neoptera</taxon>
        <taxon>Endopterygota</taxon>
        <taxon>Coleoptera</taxon>
        <taxon>Polyphaga</taxon>
        <taxon>Cucujiformia</taxon>
        <taxon>Chrysomeloidea</taxon>
        <taxon>Chrysomelidae</taxon>
        <taxon>Bruchinae</taxon>
        <taxon>Bruchini</taxon>
        <taxon>Callosobruchus</taxon>
    </lineage>
</organism>
<dbReference type="GO" id="GO:0036064">
    <property type="term" value="C:ciliary basal body"/>
    <property type="evidence" value="ECO:0007669"/>
    <property type="project" value="TreeGrafter"/>
</dbReference>
<dbReference type="EMBL" id="CAACVG010011949">
    <property type="protein sequence ID" value="VEN59237.1"/>
    <property type="molecule type" value="Genomic_DNA"/>
</dbReference>
<dbReference type="InterPro" id="IPR001969">
    <property type="entry name" value="Aspartic_peptidase_AS"/>
</dbReference>
<evidence type="ECO:0000313" key="4">
    <source>
        <dbReference type="Proteomes" id="UP000410492"/>
    </source>
</evidence>
<sequence length="329" mass="37784">MSRGIASEFQRLFGQVDELKRQGGRVGQVLELRSNQRRLYYLISKEKSYQKPTYRTVWEALLDLREKLLTANVLKLAILRLACGRDGLDWWIIRNMLEVLFSRNIGLLIIIEAIALIIGVDPLVATGHIEIITKRLSEHMRRKQGPRETRKAPRSTGEPIRIYNVDLTLSNFVVKYSEMTGNEAITLLVDTGADTSLFQRNKINRNQIINIAIINKAKGLEELKKKRDEVVDVIYKQEAERSVLEKNISILQEKLEGLNKRLNKDRAIYEQYESTIKETEEGFKKILESSQALLQLAQHETTKLELSSDAMIDTAVSNHTRSPTYGINY</sequence>
<reference evidence="3 4" key="1">
    <citation type="submission" date="2019-01" db="EMBL/GenBank/DDBJ databases">
        <authorList>
            <person name="Sayadi A."/>
        </authorList>
    </citation>
    <scope>NUCLEOTIDE SEQUENCE [LARGE SCALE GENOMIC DNA]</scope>
</reference>
<dbReference type="PANTHER" id="PTHR28661:SF1">
    <property type="entry name" value="MICROTUBULE NUCLEATION FACTOR SSNA1"/>
    <property type="match status" value="1"/>
</dbReference>
<dbReference type="AlphaFoldDB" id="A0A653DH91"/>
<dbReference type="GO" id="GO:0004190">
    <property type="term" value="F:aspartic-type endopeptidase activity"/>
    <property type="evidence" value="ECO:0007669"/>
    <property type="project" value="InterPro"/>
</dbReference>
<dbReference type="GO" id="GO:0006508">
    <property type="term" value="P:proteolysis"/>
    <property type="evidence" value="ECO:0007669"/>
    <property type="project" value="InterPro"/>
</dbReference>
<evidence type="ECO:0000259" key="2">
    <source>
        <dbReference type="PROSITE" id="PS50175"/>
    </source>
</evidence>
<dbReference type="GO" id="GO:0005813">
    <property type="term" value="C:centrosome"/>
    <property type="evidence" value="ECO:0007669"/>
    <property type="project" value="TreeGrafter"/>
</dbReference>
<dbReference type="OrthoDB" id="295355at2759"/>
<feature type="domain" description="Peptidase A2" evidence="2">
    <location>
        <begin position="185"/>
        <end position="201"/>
    </location>
</feature>
<dbReference type="Gene3D" id="3.40.220.10">
    <property type="entry name" value="Leucine Aminopeptidase, subunit E, domain 1"/>
    <property type="match status" value="1"/>
</dbReference>
<evidence type="ECO:0000313" key="3">
    <source>
        <dbReference type="EMBL" id="VEN59237.1"/>
    </source>
</evidence>
<keyword evidence="4" id="KW-1185">Reference proteome</keyword>
<protein>
    <recommendedName>
        <fullName evidence="2">Peptidase A2 domain-containing protein</fullName>
    </recommendedName>
</protein>
<dbReference type="SUPFAM" id="SSF52949">
    <property type="entry name" value="Macro domain-like"/>
    <property type="match status" value="1"/>
</dbReference>
<dbReference type="InterPro" id="IPR033362">
    <property type="entry name" value="SSNA1_fam"/>
</dbReference>
<dbReference type="PANTHER" id="PTHR28661">
    <property type="entry name" value="SJOEGREN SYNDROME NUCLEAR AUTOANTIGEN 1"/>
    <property type="match status" value="1"/>
</dbReference>
<gene>
    <name evidence="3" type="ORF">CALMAC_LOCUS17343</name>
</gene>